<organism evidence="3 4">
    <name type="scientific">Arthrobacter rhombi</name>
    <dbReference type="NCBI Taxonomy" id="71253"/>
    <lineage>
        <taxon>Bacteria</taxon>
        <taxon>Bacillati</taxon>
        <taxon>Actinomycetota</taxon>
        <taxon>Actinomycetes</taxon>
        <taxon>Micrococcales</taxon>
        <taxon>Micrococcaceae</taxon>
        <taxon>Arthrobacter</taxon>
    </lineage>
</organism>
<dbReference type="Gene3D" id="1.10.10.10">
    <property type="entry name" value="Winged helix-like DNA-binding domain superfamily/Winged helix DNA-binding domain"/>
    <property type="match status" value="1"/>
</dbReference>
<evidence type="ECO:0000259" key="1">
    <source>
        <dbReference type="Pfam" id="PF00293"/>
    </source>
</evidence>
<dbReference type="RefSeq" id="WP_086998504.1">
    <property type="nucleotide sequence ID" value="NZ_FUHW01000032.1"/>
</dbReference>
<evidence type="ECO:0000259" key="2">
    <source>
        <dbReference type="Pfam" id="PF21906"/>
    </source>
</evidence>
<dbReference type="AlphaFoldDB" id="A0A1R4GA32"/>
<dbReference type="InterPro" id="IPR015797">
    <property type="entry name" value="NUDIX_hydrolase-like_dom_sf"/>
</dbReference>
<protein>
    <submittedName>
        <fullName evidence="3">Nudix-related transcriptional regulator NrtR</fullName>
    </submittedName>
</protein>
<dbReference type="SUPFAM" id="SSF46785">
    <property type="entry name" value="Winged helix' DNA-binding domain"/>
    <property type="match status" value="1"/>
</dbReference>
<dbReference type="PANTHER" id="PTHR43736">
    <property type="entry name" value="ADP-RIBOSE PYROPHOSPHATASE"/>
    <property type="match status" value="1"/>
</dbReference>
<accession>A0A1R4GA32</accession>
<name>A0A1R4GA32_9MICC</name>
<feature type="domain" description="Nudix hydrolase" evidence="1">
    <location>
        <begin position="44"/>
        <end position="153"/>
    </location>
</feature>
<evidence type="ECO:0000313" key="3">
    <source>
        <dbReference type="EMBL" id="SJM65054.1"/>
    </source>
</evidence>
<dbReference type="SUPFAM" id="SSF55811">
    <property type="entry name" value="Nudix"/>
    <property type="match status" value="1"/>
</dbReference>
<evidence type="ECO:0000313" key="4">
    <source>
        <dbReference type="Proteomes" id="UP000195913"/>
    </source>
</evidence>
<dbReference type="Pfam" id="PF00293">
    <property type="entry name" value="NUDIX"/>
    <property type="match status" value="1"/>
</dbReference>
<proteinExistence type="predicted"/>
<reference evidence="3 4" key="1">
    <citation type="submission" date="2017-02" db="EMBL/GenBank/DDBJ databases">
        <authorList>
            <person name="Peterson S.W."/>
        </authorList>
    </citation>
    <scope>NUCLEOTIDE SEQUENCE [LARGE SCALE GENOMIC DNA]</scope>
    <source>
        <strain evidence="3 4">B Ar 00.02</strain>
    </source>
</reference>
<feature type="domain" description="NrtR DNA-binding winged helix" evidence="2">
    <location>
        <begin position="172"/>
        <end position="228"/>
    </location>
</feature>
<sequence length="250" mass="28293">MEFANVSERQAMSPELAVSTVIFALRDELRDGEPTGRRTLWLPLIRRTREPFRGQWALPGGPLGVRQTLQDAAAGNLRATTGLAPSHLEQLYAFGGLDRSPAHRVVSIVYWALVREEHPDAPQLVKDPHVAWFPARDEAVIDALAFDHAEIVRYALWRLQNKVEYSSIAHRFLGPRFTLAQVQDVYEAVLDRRLDAANFRRHLRGASGIEATDEYLHGGKHRPPRLYRYAGDAAVVPQETTNTEEQRDRS</sequence>
<dbReference type="InterPro" id="IPR054105">
    <property type="entry name" value="WHD_NrtR"/>
</dbReference>
<dbReference type="Proteomes" id="UP000195913">
    <property type="component" value="Unassembled WGS sequence"/>
</dbReference>
<dbReference type="InterPro" id="IPR036390">
    <property type="entry name" value="WH_DNA-bd_sf"/>
</dbReference>
<dbReference type="PANTHER" id="PTHR43736:SF4">
    <property type="entry name" value="SLR1690 PROTEIN"/>
    <property type="match status" value="1"/>
</dbReference>
<dbReference type="EMBL" id="FUHW01000032">
    <property type="protein sequence ID" value="SJM65054.1"/>
    <property type="molecule type" value="Genomic_DNA"/>
</dbReference>
<dbReference type="InterPro" id="IPR036388">
    <property type="entry name" value="WH-like_DNA-bd_sf"/>
</dbReference>
<dbReference type="Pfam" id="PF21906">
    <property type="entry name" value="WHD_NrtR"/>
    <property type="match status" value="1"/>
</dbReference>
<keyword evidence="4" id="KW-1185">Reference proteome</keyword>
<dbReference type="InterPro" id="IPR000086">
    <property type="entry name" value="NUDIX_hydrolase_dom"/>
</dbReference>
<dbReference type="Gene3D" id="3.90.79.10">
    <property type="entry name" value="Nucleoside Triphosphate Pyrophosphohydrolase"/>
    <property type="match status" value="1"/>
</dbReference>
<gene>
    <name evidence="3" type="ORF">FM101_08995</name>
</gene>
<dbReference type="CDD" id="cd18873">
    <property type="entry name" value="NUDIX_NadM_like"/>
    <property type="match status" value="1"/>
</dbReference>